<dbReference type="CDD" id="cd00713">
    <property type="entry name" value="GltS"/>
    <property type="match status" value="1"/>
</dbReference>
<evidence type="ECO:0000256" key="2">
    <source>
        <dbReference type="ARBA" id="ARBA00001927"/>
    </source>
</evidence>
<dbReference type="CDD" id="cd02808">
    <property type="entry name" value="GltS_FMN"/>
    <property type="match status" value="1"/>
</dbReference>
<evidence type="ECO:0000313" key="19">
    <source>
        <dbReference type="Proteomes" id="UP000520814"/>
    </source>
</evidence>
<proteinExistence type="inferred from homology"/>
<protein>
    <submittedName>
        <fullName evidence="18">Glutamate synthase (NADPH/NADH) large chain/glutamate synthase (Ferredoxin)</fullName>
        <ecNumber evidence="18">1.4.1.13</ecNumber>
        <ecNumber evidence="18">1.4.1.14</ecNumber>
        <ecNumber evidence="18">1.4.7.1</ecNumber>
    </submittedName>
</protein>
<dbReference type="EMBL" id="JACHGW010000001">
    <property type="protein sequence ID" value="MBB6048924.1"/>
    <property type="molecule type" value="Genomic_DNA"/>
</dbReference>
<evidence type="ECO:0000256" key="13">
    <source>
        <dbReference type="ARBA" id="ARBA00023014"/>
    </source>
</evidence>
<dbReference type="Pfam" id="PF01645">
    <property type="entry name" value="Glu_synthase"/>
    <property type="match status" value="1"/>
</dbReference>
<keyword evidence="14" id="KW-0314">Glutamate biosynthesis</keyword>
<name>A0A7W9SMI8_ARMRO</name>
<sequence length="1510" mass="164759">MGFVAHIKGKRSHELVQTGLTILDNLVHRGATGCDPETGDGAGILLQIPDRFLRESVSFALPVAGEYGVGVAFLPQERDARQQCERTLEALTRQEGQIFLGWRDVPVDSSKIGRQAAETEPVIRQFFIQRGLTTAPDAFDRKLYVIRKQVEREVAGATGIPDPSRFYIPSLSTKTLIYKGLLLPHQMRGYYLDLSDERMESAIALVHQRFSTNTFPSWPLAHPYRYIAHNGEINTIGGNRNWMKAREQGLTSSVLGDDLRKCYPLVSPTGSDSASLDNAVELMLMGGKTLAQTLMTLIPEAWDGNEIMAPERKAFYEYHACLMEPWDGPAAVAFTDGVQIGAVLDRNGLRPARYTVTTDDLVILASETGVVQVPAEKIVERGRLTPGKLFLVDTEQQRILSDDEVKSTVCGLHPYGEWLEKHKVDLASLPEPPEPEHPVHAELIQKQRAFGYTSEELRLLLTPLAQNGEEALGSMGTDTPLAVLSHRPQNLFSYFKQLFAQVTNPPIDPIRESIVMSLWDYIGTDGSLLDDAPENARQIKVATPILSNADLEKLRTLSDDGGSVRLWTARAVFRTDKPLGELERAVERLCRQASDALERGVGVIVLSDRDVSPEYAPIPSLLAISAVHHHLIREGTRNKVALIVETGEAREVHHFACLVGFGASAINPYLVFETLDDLVLNGVLTSVTFKDAVKNTIKGINKGLLKVMSKMGISTLQSYRGAQIFEAVGINTEVIRRYFTGTASRIEGVTLEDIEREVRSLHDGAFSPEQAAGAFDLEPGGQYQWRRYGEKHAISPEMVEKLQKSVREGRYDTFAEFSKAVNESAVEASTLRGLMTFRKVRPPVPLEEVEPAKELVKRFATGAMSLGSISRESHEGLAIAMNRMGAMSNTGEGGEDPARYTDERRSKIKQVASGRFGVTTHYLVNADELQIKMAQGAKPGEGGQLMGHKVDEYIGSIRRSTPGVTLISPPPHHDIYSIEDLAQLIFDLKNVNPAARISVKLVAEVGVGTVAAGVAKAHADHILISGYEGGTGASPLSSVKHAGIPWELGLAETQQVLVRNELRGRVRLQADGQLKTGRDVLVAALLGAEEFGFSTMPLVAQGCIMMRVCHLGTCPVGIATQDPALRAKFAGKPEHVINYFFFVAEEVRQLMAELGFRTMDELVGHTEYLDTSEAVRYWKARGVDLSTILVGTPFAGETIAIRKIEDQDHGLTGALDYKLIEQAKAALEDARPVKFTMPIFNHNRTCGTMLSGEVAKRYGAAGLPDGTIKIDFTGSAGQSFGAFLAPGMQLHLIGDANDYVGKGMSGGRIVVHPPAETTFDASENIIAGNTLLYGATGGEAYLTGAVGERFCVRNSGAVAVVEGVGDHCCEYMTGGITVVLGRTGRNFAAGMSGGIAFVYDLKGGFPKRINPDLAAGCGPVEGHDVALIRELFPNNLPPVLRDAKSEDDAGVLRELIEAHVQYTGSKRGKRFLDNWEAELPRFVKVISPEYQRLLANRKAEKDLKALGGKH</sequence>
<keyword evidence="9" id="KW-0274">FAD</keyword>
<dbReference type="FunFam" id="3.20.20.70:FF:000031">
    <property type="entry name" value="Glutamate synthase 1 [NADH]"/>
    <property type="match status" value="1"/>
</dbReference>
<keyword evidence="5" id="KW-0028">Amino-acid biosynthesis</keyword>
<evidence type="ECO:0000256" key="4">
    <source>
        <dbReference type="ARBA" id="ARBA00009716"/>
    </source>
</evidence>
<comment type="cofactor">
    <cofactor evidence="2">
        <name>[3Fe-4S] cluster</name>
        <dbReference type="ChEBI" id="CHEBI:21137"/>
    </cofactor>
</comment>
<comment type="cofactor">
    <cofactor evidence="1">
        <name>FMN</name>
        <dbReference type="ChEBI" id="CHEBI:58210"/>
    </cofactor>
</comment>
<keyword evidence="15" id="KW-0003">3Fe-4S</keyword>
<dbReference type="InterPro" id="IPR006982">
    <property type="entry name" value="Glu_synth_centr_N"/>
</dbReference>
<keyword evidence="6" id="KW-0285">Flavoprotein</keyword>
<evidence type="ECO:0000256" key="12">
    <source>
        <dbReference type="ARBA" id="ARBA00023004"/>
    </source>
</evidence>
<dbReference type="EC" id="1.4.1.14" evidence="18"/>
<dbReference type="GO" id="GO:0004355">
    <property type="term" value="F:glutamate synthase (NADPH) activity"/>
    <property type="evidence" value="ECO:0007669"/>
    <property type="project" value="UniProtKB-EC"/>
</dbReference>
<dbReference type="FunFam" id="3.20.20.70:FF:000053">
    <property type="entry name" value="Glutamate synthase large subunit"/>
    <property type="match status" value="1"/>
</dbReference>
<evidence type="ECO:0000256" key="10">
    <source>
        <dbReference type="ARBA" id="ARBA00022962"/>
    </source>
</evidence>
<keyword evidence="11 18" id="KW-0560">Oxidoreductase</keyword>
<dbReference type="GO" id="GO:0006537">
    <property type="term" value="P:glutamate biosynthetic process"/>
    <property type="evidence" value="ECO:0007669"/>
    <property type="project" value="UniProtKB-KW"/>
</dbReference>
<evidence type="ECO:0000256" key="15">
    <source>
        <dbReference type="ARBA" id="ARBA00023291"/>
    </source>
</evidence>
<reference evidence="18 19" key="1">
    <citation type="submission" date="2020-08" db="EMBL/GenBank/DDBJ databases">
        <title>Genomic Encyclopedia of Type Strains, Phase IV (KMG-IV): sequencing the most valuable type-strain genomes for metagenomic binning, comparative biology and taxonomic classification.</title>
        <authorList>
            <person name="Goeker M."/>
        </authorList>
    </citation>
    <scope>NUCLEOTIDE SEQUENCE [LARGE SCALE GENOMIC DNA]</scope>
    <source>
        <strain evidence="18 19">DSM 23562</strain>
    </source>
</reference>
<dbReference type="SUPFAM" id="SSF56235">
    <property type="entry name" value="N-terminal nucleophile aminohydrolases (Ntn hydrolases)"/>
    <property type="match status" value="1"/>
</dbReference>
<evidence type="ECO:0000256" key="7">
    <source>
        <dbReference type="ARBA" id="ARBA00022643"/>
    </source>
</evidence>
<keyword evidence="7" id="KW-0288">FMN</keyword>
<evidence type="ECO:0000256" key="6">
    <source>
        <dbReference type="ARBA" id="ARBA00022630"/>
    </source>
</evidence>
<dbReference type="Gene3D" id="3.60.20.10">
    <property type="entry name" value="Glutamine Phosphoribosylpyrophosphate, subunit 1, domain 1"/>
    <property type="match status" value="1"/>
</dbReference>
<keyword evidence="8" id="KW-0479">Metal-binding</keyword>
<dbReference type="SUPFAM" id="SSF51395">
    <property type="entry name" value="FMN-linked oxidoreductases"/>
    <property type="match status" value="1"/>
</dbReference>
<evidence type="ECO:0000256" key="16">
    <source>
        <dbReference type="ARBA" id="ARBA00029440"/>
    </source>
</evidence>
<dbReference type="EC" id="1.4.7.1" evidence="18"/>
<evidence type="ECO:0000313" key="18">
    <source>
        <dbReference type="EMBL" id="MBB6048924.1"/>
    </source>
</evidence>
<dbReference type="Proteomes" id="UP000520814">
    <property type="component" value="Unassembled WGS sequence"/>
</dbReference>
<dbReference type="Pfam" id="PF01493">
    <property type="entry name" value="GXGXG"/>
    <property type="match status" value="1"/>
</dbReference>
<keyword evidence="19" id="KW-1185">Reference proteome</keyword>
<dbReference type="Gene3D" id="2.160.20.60">
    <property type="entry name" value="Glutamate synthase, alpha subunit, C-terminal domain"/>
    <property type="match status" value="1"/>
</dbReference>
<dbReference type="PANTHER" id="PTHR11938:SF133">
    <property type="entry name" value="GLUTAMATE SYNTHASE (NADH)"/>
    <property type="match status" value="1"/>
</dbReference>
<dbReference type="InterPro" id="IPR002932">
    <property type="entry name" value="Glu_synthdom"/>
</dbReference>
<evidence type="ECO:0000256" key="3">
    <source>
        <dbReference type="ARBA" id="ARBA00001974"/>
    </source>
</evidence>
<dbReference type="InterPro" id="IPR002489">
    <property type="entry name" value="Glu_synth_asu_C"/>
</dbReference>
<dbReference type="GO" id="GO:0046872">
    <property type="term" value="F:metal ion binding"/>
    <property type="evidence" value="ECO:0007669"/>
    <property type="project" value="UniProtKB-KW"/>
</dbReference>
<dbReference type="InterPro" id="IPR029055">
    <property type="entry name" value="Ntn_hydrolases_N"/>
</dbReference>
<dbReference type="CDD" id="cd00982">
    <property type="entry name" value="gltB_C"/>
    <property type="match status" value="1"/>
</dbReference>
<keyword evidence="13" id="KW-0411">Iron-sulfur</keyword>
<dbReference type="Pfam" id="PF04898">
    <property type="entry name" value="Glu_syn_central"/>
    <property type="match status" value="1"/>
</dbReference>
<dbReference type="SUPFAM" id="SSF69336">
    <property type="entry name" value="Alpha subunit of glutamate synthase, C-terminal domain"/>
    <property type="match status" value="1"/>
</dbReference>
<evidence type="ECO:0000256" key="5">
    <source>
        <dbReference type="ARBA" id="ARBA00022605"/>
    </source>
</evidence>
<comment type="caution">
    <text evidence="18">The sequence shown here is derived from an EMBL/GenBank/DDBJ whole genome shotgun (WGS) entry which is preliminary data.</text>
</comment>
<evidence type="ECO:0000259" key="17">
    <source>
        <dbReference type="PROSITE" id="PS51278"/>
    </source>
</evidence>
<dbReference type="GO" id="GO:0019676">
    <property type="term" value="P:ammonia assimilation cycle"/>
    <property type="evidence" value="ECO:0007669"/>
    <property type="project" value="TreeGrafter"/>
</dbReference>
<dbReference type="InterPro" id="IPR017932">
    <property type="entry name" value="GATase_2_dom"/>
</dbReference>
<dbReference type="InterPro" id="IPR036485">
    <property type="entry name" value="Glu_synth_asu_C_sf"/>
</dbReference>
<comment type="pathway">
    <text evidence="16">Amino-acid biosynthesis.</text>
</comment>
<comment type="cofactor">
    <cofactor evidence="3">
        <name>FAD</name>
        <dbReference type="ChEBI" id="CHEBI:57692"/>
    </cofactor>
</comment>
<organism evidence="18 19">
    <name type="scientific">Armatimonas rosea</name>
    <dbReference type="NCBI Taxonomy" id="685828"/>
    <lineage>
        <taxon>Bacteria</taxon>
        <taxon>Bacillati</taxon>
        <taxon>Armatimonadota</taxon>
        <taxon>Armatimonadia</taxon>
        <taxon>Armatimonadales</taxon>
        <taxon>Armatimonadaceae</taxon>
        <taxon>Armatimonas</taxon>
    </lineage>
</organism>
<dbReference type="Gene3D" id="3.20.20.70">
    <property type="entry name" value="Aldolase class I"/>
    <property type="match status" value="2"/>
</dbReference>
<dbReference type="PANTHER" id="PTHR11938">
    <property type="entry name" value="FAD NADPH DEHYDROGENASE/OXIDOREDUCTASE"/>
    <property type="match status" value="1"/>
</dbReference>
<evidence type="ECO:0000256" key="14">
    <source>
        <dbReference type="ARBA" id="ARBA00023164"/>
    </source>
</evidence>
<feature type="domain" description="Glutamine amidotransferase type-2" evidence="17">
    <location>
        <begin position="1"/>
        <end position="395"/>
    </location>
</feature>
<dbReference type="InterPro" id="IPR013785">
    <property type="entry name" value="Aldolase_TIM"/>
</dbReference>
<keyword evidence="10" id="KW-0315">Glutamine amidotransferase</keyword>
<accession>A0A7W9SMI8</accession>
<dbReference type="Pfam" id="PF00310">
    <property type="entry name" value="GATase_2"/>
    <property type="match status" value="1"/>
</dbReference>
<comment type="similarity">
    <text evidence="4">Belongs to the glutamate synthase family.</text>
</comment>
<dbReference type="EC" id="1.4.1.13" evidence="18"/>
<gene>
    <name evidence="18" type="ORF">HNQ39_000686</name>
</gene>
<dbReference type="InterPro" id="IPR050711">
    <property type="entry name" value="ET-N_metabolism_enzyme"/>
</dbReference>
<dbReference type="GO" id="GO:0051538">
    <property type="term" value="F:3 iron, 4 sulfur cluster binding"/>
    <property type="evidence" value="ECO:0007669"/>
    <property type="project" value="UniProtKB-KW"/>
</dbReference>
<keyword evidence="12" id="KW-0408">Iron</keyword>
<dbReference type="PROSITE" id="PS51278">
    <property type="entry name" value="GATASE_TYPE_2"/>
    <property type="match status" value="1"/>
</dbReference>
<evidence type="ECO:0000256" key="1">
    <source>
        <dbReference type="ARBA" id="ARBA00001917"/>
    </source>
</evidence>
<dbReference type="FunFam" id="2.160.20.60:FF:000001">
    <property type="entry name" value="Glutamate synthase, large subunit"/>
    <property type="match status" value="1"/>
</dbReference>
<evidence type="ECO:0000256" key="8">
    <source>
        <dbReference type="ARBA" id="ARBA00022723"/>
    </source>
</evidence>
<dbReference type="GO" id="GO:0016040">
    <property type="term" value="F:glutamate synthase (NADH) activity"/>
    <property type="evidence" value="ECO:0007669"/>
    <property type="project" value="UniProtKB-EC"/>
</dbReference>
<evidence type="ECO:0000256" key="9">
    <source>
        <dbReference type="ARBA" id="ARBA00022827"/>
    </source>
</evidence>
<dbReference type="NCBIfam" id="NF008730">
    <property type="entry name" value="PRK11750.1"/>
    <property type="match status" value="1"/>
</dbReference>
<evidence type="ECO:0000256" key="11">
    <source>
        <dbReference type="ARBA" id="ARBA00023002"/>
    </source>
</evidence>
<dbReference type="GO" id="GO:0016041">
    <property type="term" value="F:glutamate synthase (ferredoxin) activity"/>
    <property type="evidence" value="ECO:0007669"/>
    <property type="project" value="UniProtKB-EC"/>
</dbReference>
<dbReference type="FunFam" id="3.60.20.10:FF:000001">
    <property type="entry name" value="Glutamate synthase, large subunit"/>
    <property type="match status" value="1"/>
</dbReference>